<proteinExistence type="predicted"/>
<name>A0A0E9QNH0_ANGAN</name>
<accession>A0A0E9QNH0</accession>
<reference evidence="1" key="1">
    <citation type="submission" date="2014-11" db="EMBL/GenBank/DDBJ databases">
        <authorList>
            <person name="Amaro Gonzalez C."/>
        </authorList>
    </citation>
    <scope>NUCLEOTIDE SEQUENCE</scope>
</reference>
<organism evidence="1">
    <name type="scientific">Anguilla anguilla</name>
    <name type="common">European freshwater eel</name>
    <name type="synonym">Muraena anguilla</name>
    <dbReference type="NCBI Taxonomy" id="7936"/>
    <lineage>
        <taxon>Eukaryota</taxon>
        <taxon>Metazoa</taxon>
        <taxon>Chordata</taxon>
        <taxon>Craniata</taxon>
        <taxon>Vertebrata</taxon>
        <taxon>Euteleostomi</taxon>
        <taxon>Actinopterygii</taxon>
        <taxon>Neopterygii</taxon>
        <taxon>Teleostei</taxon>
        <taxon>Anguilliformes</taxon>
        <taxon>Anguillidae</taxon>
        <taxon>Anguilla</taxon>
    </lineage>
</organism>
<dbReference type="AlphaFoldDB" id="A0A0E9QNH0"/>
<evidence type="ECO:0000313" key="1">
    <source>
        <dbReference type="EMBL" id="JAH17628.1"/>
    </source>
</evidence>
<protein>
    <submittedName>
        <fullName evidence="1">Uncharacterized protein</fullName>
    </submittedName>
</protein>
<dbReference type="EMBL" id="GBXM01090949">
    <property type="protein sequence ID" value="JAH17628.1"/>
    <property type="molecule type" value="Transcribed_RNA"/>
</dbReference>
<sequence length="66" mass="7439">MCQGTAVTKEAWLAITNWETSKMEKRIVPKETASERSAAPINNLSTTQPNINLSYINKNKNKNVLF</sequence>
<reference evidence="1" key="2">
    <citation type="journal article" date="2015" name="Fish Shellfish Immunol.">
        <title>Early steps in the European eel (Anguilla anguilla)-Vibrio vulnificus interaction in the gills: Role of the RtxA13 toxin.</title>
        <authorList>
            <person name="Callol A."/>
            <person name="Pajuelo D."/>
            <person name="Ebbesson L."/>
            <person name="Teles M."/>
            <person name="MacKenzie S."/>
            <person name="Amaro C."/>
        </authorList>
    </citation>
    <scope>NUCLEOTIDE SEQUENCE</scope>
</reference>